<reference evidence="1" key="2">
    <citation type="journal article" date="2022" name="New Phytol.">
        <title>Evolutionary transition to the ectomycorrhizal habit in the genomes of a hyperdiverse lineage of mushroom-forming fungi.</title>
        <authorList>
            <person name="Looney B."/>
            <person name="Miyauchi S."/>
            <person name="Morin E."/>
            <person name="Drula E."/>
            <person name="Courty P.E."/>
            <person name="Kohler A."/>
            <person name="Kuo A."/>
            <person name="LaButti K."/>
            <person name="Pangilinan J."/>
            <person name="Lipzen A."/>
            <person name="Riley R."/>
            <person name="Andreopoulos W."/>
            <person name="He G."/>
            <person name="Johnson J."/>
            <person name="Nolan M."/>
            <person name="Tritt A."/>
            <person name="Barry K.W."/>
            <person name="Grigoriev I.V."/>
            <person name="Nagy L.G."/>
            <person name="Hibbett D."/>
            <person name="Henrissat B."/>
            <person name="Matheny P.B."/>
            <person name="Labbe J."/>
            <person name="Martin F.M."/>
        </authorList>
    </citation>
    <scope>NUCLEOTIDE SEQUENCE</scope>
    <source>
        <strain evidence="1">EC-137</strain>
    </source>
</reference>
<dbReference type="Proteomes" id="UP000814128">
    <property type="component" value="Unassembled WGS sequence"/>
</dbReference>
<sequence length="375" mass="40949">MASASSAQFDPRIHVGVGAERVTHVSSTDYPGVYPDDDHAWDLARFKQRLAVAVKRLSNRSIEFDIVGVDASIANSLRRVLIAEVPSVAIEFVYVWNNTSVMADEVFAHRLGLVPLNVDPALMESKETPSAQATDRNTLVFKLRVACTRKPPPLRRAPPPPDAVFPGADDDELYEHAAVRARDLLWVPQGEQEVVFARAHPAPTNGDIVLVKLRPGQEIELEAHAIKGVGMDHAKFSPVATASYRLLPHIALNPSNPIPPRLADKFASCFAPGVIRVDPRTKAVSVDPRAVRSDTVSREVLRHPEFEGCVQLARVRDHFIFNVETESAYEPQRLPFEAIRIMRHKIATLRAAAAALLAGTGADAEAGGDVQMAGT</sequence>
<name>A0ACB8QIE6_9AGAM</name>
<dbReference type="EMBL" id="MU273573">
    <property type="protein sequence ID" value="KAI0031609.1"/>
    <property type="molecule type" value="Genomic_DNA"/>
</dbReference>
<proteinExistence type="predicted"/>
<accession>A0ACB8QIE6</accession>
<organism evidence="1 2">
    <name type="scientific">Vararia minispora EC-137</name>
    <dbReference type="NCBI Taxonomy" id="1314806"/>
    <lineage>
        <taxon>Eukaryota</taxon>
        <taxon>Fungi</taxon>
        <taxon>Dikarya</taxon>
        <taxon>Basidiomycota</taxon>
        <taxon>Agaricomycotina</taxon>
        <taxon>Agaricomycetes</taxon>
        <taxon>Russulales</taxon>
        <taxon>Lachnocladiaceae</taxon>
        <taxon>Vararia</taxon>
    </lineage>
</organism>
<keyword evidence="1" id="KW-0804">Transcription</keyword>
<evidence type="ECO:0000313" key="1">
    <source>
        <dbReference type="EMBL" id="KAI0031609.1"/>
    </source>
</evidence>
<keyword evidence="2" id="KW-1185">Reference proteome</keyword>
<protein>
    <submittedName>
        <fullName evidence="1">DNA-directed RNA polymerase</fullName>
    </submittedName>
</protein>
<comment type="caution">
    <text evidence="1">The sequence shown here is derived from an EMBL/GenBank/DDBJ whole genome shotgun (WGS) entry which is preliminary data.</text>
</comment>
<evidence type="ECO:0000313" key="2">
    <source>
        <dbReference type="Proteomes" id="UP000814128"/>
    </source>
</evidence>
<reference evidence="1" key="1">
    <citation type="submission" date="2021-02" db="EMBL/GenBank/DDBJ databases">
        <authorList>
            <consortium name="DOE Joint Genome Institute"/>
            <person name="Ahrendt S."/>
            <person name="Looney B.P."/>
            <person name="Miyauchi S."/>
            <person name="Morin E."/>
            <person name="Drula E."/>
            <person name="Courty P.E."/>
            <person name="Chicoki N."/>
            <person name="Fauchery L."/>
            <person name="Kohler A."/>
            <person name="Kuo A."/>
            <person name="Labutti K."/>
            <person name="Pangilinan J."/>
            <person name="Lipzen A."/>
            <person name="Riley R."/>
            <person name="Andreopoulos W."/>
            <person name="He G."/>
            <person name="Johnson J."/>
            <person name="Barry K.W."/>
            <person name="Grigoriev I.V."/>
            <person name="Nagy L."/>
            <person name="Hibbett D."/>
            <person name="Henrissat B."/>
            <person name="Matheny P.B."/>
            <person name="Labbe J."/>
            <person name="Martin F."/>
        </authorList>
    </citation>
    <scope>NUCLEOTIDE SEQUENCE</scope>
    <source>
        <strain evidence="1">EC-137</strain>
    </source>
</reference>
<gene>
    <name evidence="1" type="ORF">K488DRAFT_51699</name>
</gene>
<keyword evidence="1" id="KW-0240">DNA-directed RNA polymerase</keyword>